<dbReference type="InterPro" id="IPR016166">
    <property type="entry name" value="FAD-bd_PCMH"/>
</dbReference>
<evidence type="ECO:0000313" key="3">
    <source>
        <dbReference type="Proteomes" id="UP000053144"/>
    </source>
</evidence>
<dbReference type="InterPro" id="IPR048319">
    <property type="entry name" value="Vps52_CC"/>
</dbReference>
<dbReference type="InterPro" id="IPR006094">
    <property type="entry name" value="Oxid_FAD_bind_N"/>
</dbReference>
<dbReference type="Pfam" id="PF04129">
    <property type="entry name" value="Vps52_CC"/>
    <property type="match status" value="1"/>
</dbReference>
<dbReference type="PANTHER" id="PTHR32448">
    <property type="entry name" value="OS08G0158400 PROTEIN"/>
    <property type="match status" value="1"/>
</dbReference>
<name>A0A0L9VMU7_PHAAN</name>
<evidence type="ECO:0000313" key="2">
    <source>
        <dbReference type="EMBL" id="KOM56283.1"/>
    </source>
</evidence>
<dbReference type="AlphaFoldDB" id="A0A0L9VMU7"/>
<dbReference type="InterPro" id="IPR016169">
    <property type="entry name" value="FAD-bd_PCMH_sub2"/>
</dbReference>
<evidence type="ECO:0000259" key="1">
    <source>
        <dbReference type="PROSITE" id="PS51387"/>
    </source>
</evidence>
<accession>A0A0L9VMU7</accession>
<dbReference type="GO" id="GO:0071949">
    <property type="term" value="F:FAD binding"/>
    <property type="evidence" value="ECO:0007669"/>
    <property type="project" value="InterPro"/>
</dbReference>
<protein>
    <recommendedName>
        <fullName evidence="1">FAD-binding PCMH-type domain-containing protein</fullName>
    </recommendedName>
</protein>
<dbReference type="EMBL" id="CM003380">
    <property type="protein sequence ID" value="KOM56283.1"/>
    <property type="molecule type" value="Genomic_DNA"/>
</dbReference>
<dbReference type="STRING" id="3914.A0A0L9VMU7"/>
<reference evidence="3" key="1">
    <citation type="journal article" date="2015" name="Proc. Natl. Acad. Sci. U.S.A.">
        <title>Genome sequencing of adzuki bean (Vigna angularis) provides insight into high starch and low fat accumulation and domestication.</title>
        <authorList>
            <person name="Yang K."/>
            <person name="Tian Z."/>
            <person name="Chen C."/>
            <person name="Luo L."/>
            <person name="Zhao B."/>
            <person name="Wang Z."/>
            <person name="Yu L."/>
            <person name="Li Y."/>
            <person name="Sun Y."/>
            <person name="Li W."/>
            <person name="Chen Y."/>
            <person name="Li Y."/>
            <person name="Zhang Y."/>
            <person name="Ai D."/>
            <person name="Zhao J."/>
            <person name="Shang C."/>
            <person name="Ma Y."/>
            <person name="Wu B."/>
            <person name="Wang M."/>
            <person name="Gao L."/>
            <person name="Sun D."/>
            <person name="Zhang P."/>
            <person name="Guo F."/>
            <person name="Wang W."/>
            <person name="Li Y."/>
            <person name="Wang J."/>
            <person name="Varshney R.K."/>
            <person name="Wang J."/>
            <person name="Ling H.Q."/>
            <person name="Wan P."/>
        </authorList>
    </citation>
    <scope>NUCLEOTIDE SEQUENCE</scope>
    <source>
        <strain evidence="3">cv. Jingnong 6</strain>
    </source>
</reference>
<dbReference type="SUPFAM" id="SSF56176">
    <property type="entry name" value="FAD-binding/transporter-associated domain-like"/>
    <property type="match status" value="1"/>
</dbReference>
<gene>
    <name evidence="2" type="ORF">LR48_Vigan10g217500</name>
</gene>
<dbReference type="Pfam" id="PF01565">
    <property type="entry name" value="FAD_binding_4"/>
    <property type="match status" value="1"/>
</dbReference>
<dbReference type="InterPro" id="IPR036318">
    <property type="entry name" value="FAD-bd_PCMH-like_sf"/>
</dbReference>
<organism evidence="2 3">
    <name type="scientific">Phaseolus angularis</name>
    <name type="common">Azuki bean</name>
    <name type="synonym">Vigna angularis</name>
    <dbReference type="NCBI Taxonomy" id="3914"/>
    <lineage>
        <taxon>Eukaryota</taxon>
        <taxon>Viridiplantae</taxon>
        <taxon>Streptophyta</taxon>
        <taxon>Embryophyta</taxon>
        <taxon>Tracheophyta</taxon>
        <taxon>Spermatophyta</taxon>
        <taxon>Magnoliopsida</taxon>
        <taxon>eudicotyledons</taxon>
        <taxon>Gunneridae</taxon>
        <taxon>Pentapetalae</taxon>
        <taxon>rosids</taxon>
        <taxon>fabids</taxon>
        <taxon>Fabales</taxon>
        <taxon>Fabaceae</taxon>
        <taxon>Papilionoideae</taxon>
        <taxon>50 kb inversion clade</taxon>
        <taxon>NPAAA clade</taxon>
        <taxon>indigoferoid/millettioid clade</taxon>
        <taxon>Phaseoleae</taxon>
        <taxon>Vigna</taxon>
    </lineage>
</organism>
<feature type="non-terminal residue" evidence="2">
    <location>
        <position position="1"/>
    </location>
</feature>
<dbReference type="Proteomes" id="UP000053144">
    <property type="component" value="Chromosome 10"/>
</dbReference>
<proteinExistence type="predicted"/>
<dbReference type="Gene3D" id="3.40.462.20">
    <property type="match status" value="1"/>
</dbReference>
<dbReference type="Gene3D" id="3.30.465.10">
    <property type="match status" value="1"/>
</dbReference>
<dbReference type="PROSITE" id="PS51387">
    <property type="entry name" value="FAD_PCMH"/>
    <property type="match status" value="1"/>
</dbReference>
<dbReference type="Gramene" id="KOM56283">
    <property type="protein sequence ID" value="KOM56283"/>
    <property type="gene ID" value="LR48_Vigan10g217500"/>
</dbReference>
<sequence length="419" mass="47100">ISLILLQDYIKESDNLVSLHDQFRDCDRSRMETLLSGFQAEIDSISSDIRILQEKYMDMSLILKNRKLFGLVILCKLDEEGDDPSGEALDAETNNEKLEVSVQGLCTTLGIGRHIAGGAYGSMMRKYGLGVDNVLDAKIVDANGRVLDRAAMGEDLFWAIRGGGEGSFEVILWWKIKLFPVPQTVTVFTVTKTLEQGGNKVLHRWQKKATKIDEDIFIRVLIQLGNGSVPGQRTVTTSYNALFLGGSDRLLQVMKHGFPELGLTRKDCVETSWIKSVLYIAGYPYGTAPEVLLQGKPTSKAYFKAKSDFVREVIPEKSLMKTLWKVFLQEDGPPNDLEPLWRHDEQDCRICHPFPSQKGSSLQNSLWMNQKNNTSFVKAWSWGYRYFKGNFNSYIGGSESTSYGCQRTMYFSGGGDITC</sequence>
<feature type="domain" description="FAD-binding PCMH-type" evidence="1">
    <location>
        <begin position="1"/>
        <end position="181"/>
    </location>
</feature>